<feature type="region of interest" description="Disordered" evidence="6">
    <location>
        <begin position="50"/>
        <end position="87"/>
    </location>
</feature>
<dbReference type="GO" id="GO:0000930">
    <property type="term" value="C:gamma-tubulin complex"/>
    <property type="evidence" value="ECO:0007669"/>
    <property type="project" value="TreeGrafter"/>
</dbReference>
<feature type="domain" description="Gamma tubulin complex component C-terminal" evidence="7">
    <location>
        <begin position="634"/>
        <end position="942"/>
    </location>
</feature>
<dbReference type="Gramene" id="OMERI02G18590.8">
    <property type="protein sequence ID" value="OMERI02G18590.8"/>
    <property type="gene ID" value="OMERI02G18590"/>
</dbReference>
<dbReference type="PANTHER" id="PTHR19302:SF33">
    <property type="entry name" value="GAMMA-TUBULIN COMPLEX COMPONENT 5"/>
    <property type="match status" value="1"/>
</dbReference>
<evidence type="ECO:0000313" key="9">
    <source>
        <dbReference type="EnsemblPlants" id="OMERI02G18590.8"/>
    </source>
</evidence>
<dbReference type="InterPro" id="IPR042241">
    <property type="entry name" value="GCP_C_sf"/>
</dbReference>
<dbReference type="GO" id="GO:0005874">
    <property type="term" value="C:microtubule"/>
    <property type="evidence" value="ECO:0007669"/>
    <property type="project" value="UniProtKB-KW"/>
</dbReference>
<reference evidence="9" key="1">
    <citation type="submission" date="2015-04" db="UniProtKB">
        <authorList>
            <consortium name="EnsemblPlants"/>
        </authorList>
    </citation>
    <scope>IDENTIFICATION</scope>
</reference>
<evidence type="ECO:0000256" key="6">
    <source>
        <dbReference type="SAM" id="MobiDB-lite"/>
    </source>
</evidence>
<keyword evidence="2 5" id="KW-0963">Cytoplasm</keyword>
<dbReference type="PANTHER" id="PTHR19302">
    <property type="entry name" value="GAMMA TUBULIN COMPLEX PROTEIN"/>
    <property type="match status" value="1"/>
</dbReference>
<feature type="domain" description="Gamma tubulin complex component protein N-terminal" evidence="8">
    <location>
        <begin position="136"/>
        <end position="324"/>
    </location>
</feature>
<evidence type="ECO:0000256" key="2">
    <source>
        <dbReference type="ARBA" id="ARBA00022490"/>
    </source>
</evidence>
<dbReference type="GO" id="GO:0007020">
    <property type="term" value="P:microtubule nucleation"/>
    <property type="evidence" value="ECO:0007669"/>
    <property type="project" value="InterPro"/>
</dbReference>
<reference evidence="9" key="2">
    <citation type="submission" date="2018-05" db="EMBL/GenBank/DDBJ databases">
        <title>OmerRS3 (Oryza meridionalis Reference Sequence Version 3).</title>
        <authorList>
            <person name="Zhang J."/>
            <person name="Kudrna D."/>
            <person name="Lee S."/>
            <person name="Talag J."/>
            <person name="Welchert J."/>
            <person name="Wing R.A."/>
        </authorList>
    </citation>
    <scope>NUCLEOTIDE SEQUENCE [LARGE SCALE GENOMIC DNA]</scope>
    <source>
        <strain evidence="9">cv. OR44</strain>
    </source>
</reference>
<dbReference type="GO" id="GO:0051011">
    <property type="term" value="F:microtubule minus-end binding"/>
    <property type="evidence" value="ECO:0007669"/>
    <property type="project" value="TreeGrafter"/>
</dbReference>
<dbReference type="Pfam" id="PF04130">
    <property type="entry name" value="GCP_C_terminal"/>
    <property type="match status" value="1"/>
</dbReference>
<evidence type="ECO:0000313" key="10">
    <source>
        <dbReference type="Proteomes" id="UP000008021"/>
    </source>
</evidence>
<dbReference type="Gene3D" id="1.20.120.1900">
    <property type="entry name" value="Gamma-tubulin complex, C-terminal domain"/>
    <property type="match status" value="1"/>
</dbReference>
<feature type="compositionally biased region" description="Polar residues" evidence="6">
    <location>
        <begin position="1"/>
        <end position="16"/>
    </location>
</feature>
<keyword evidence="10" id="KW-1185">Reference proteome</keyword>
<dbReference type="InterPro" id="IPR041470">
    <property type="entry name" value="GCP_N"/>
</dbReference>
<evidence type="ECO:0000256" key="1">
    <source>
        <dbReference type="ARBA" id="ARBA00010337"/>
    </source>
</evidence>
<dbReference type="GO" id="GO:0043015">
    <property type="term" value="F:gamma-tubulin binding"/>
    <property type="evidence" value="ECO:0007669"/>
    <property type="project" value="InterPro"/>
</dbReference>
<keyword evidence="3 5" id="KW-0493">Microtubule</keyword>
<comment type="subcellular location">
    <subcellularLocation>
        <location evidence="5">Cytoplasm</location>
        <location evidence="5">Cytoskeleton</location>
        <location evidence="5">Microtubule organizing center</location>
    </subcellularLocation>
</comment>
<feature type="region of interest" description="Disordered" evidence="6">
    <location>
        <begin position="1"/>
        <end position="27"/>
    </location>
</feature>
<comment type="similarity">
    <text evidence="1 5">Belongs to the TUBGCP family.</text>
</comment>
<evidence type="ECO:0000259" key="8">
    <source>
        <dbReference type="Pfam" id="PF17681"/>
    </source>
</evidence>
<evidence type="ECO:0000259" key="7">
    <source>
        <dbReference type="Pfam" id="PF04130"/>
    </source>
</evidence>
<evidence type="ECO:0000256" key="4">
    <source>
        <dbReference type="ARBA" id="ARBA00023212"/>
    </source>
</evidence>
<dbReference type="Proteomes" id="UP000008021">
    <property type="component" value="Chromosome 2"/>
</dbReference>
<protein>
    <recommendedName>
        <fullName evidence="5">Gamma-tubulin complex component</fullName>
    </recommendedName>
</protein>
<proteinExistence type="inferred from homology"/>
<accession>A0A0E0CLB3</accession>
<dbReference type="EnsemblPlants" id="OMERI02G18590.8">
    <property type="protein sequence ID" value="OMERI02G18590.8"/>
    <property type="gene ID" value="OMERI02G18590"/>
</dbReference>
<sequence>MSGTTPLNPSSASTPREFSRPPPARAAADLHFASRALPSPCGVKEREISRLVVSSAPRAKTSRGCRSPSGEQSRERGGDPGPRVDPPMVLPQQNAGFMEADGSASFIRKLQLSVSDGLPHAAPVPELSTQEHELVKSVFEVLQGFDTVLLYWDKTVPGYCEKAGIYVSHLSQTSLRAVLRPFLFAATCLKQVELFVGRVRSCGHGTPTLSAFASSVDSWLMRLRKAALKEEEQLFLSVDRTITLLGLTDSMSSLCSGAEHLYQVVQGAVPDAFWNSGAQMASSEVAVHAVNHLFKKLNEVCLVEDSECLDSWLYDGILDDPYEEREDIIEESAGQFGNNACKMGFLTLSESFLIRLSGLLENGDHVDDYLRKLCADNAPVNNTIVHSKSNAQETEEVCGENSSEKTWLKLLRDATSGRDYDGMEKTLAKNAVMRDPTFVPGDHQDVSSTAVESHFNLSCYENPGITACQEILERNKNSWSDLNISKSFHLPPLNDENIRKSIFGDRDSSGTSPGDTLSTTYFPRLDGTDYKFGFQFDDSEYIRQEDDRRTLESLYTFPTLLPCVNENVPLSEILPLQKDSTLASRALKFIQSMSLRDPLQPVGIIQECLSKCIKRQVDHIGKQILSKLMGDWRLMDELFVLRAIYLLGSGDMLQQFLVTIFDKLDKGSPWDDDFELNTLLQESIRNSADKMLLTAPDSLVVSLAKHDTRNDEETTSISRKGRAQGFGIEALDVLNVTYKVSWPLDLIVNTEALKKYNQVMAFLLKVKRAKFILDETRKWMWKGGGSTTHNFKQHLIVEQKLLHFVDAFHQYVMDRVYHSAWTELCDGMASATTLDEVMEVHEAYLSSIQRQCFVASDKLWALIASRVKTILGLALDFHNIEQTLGTGGTAPAARCEMEVDRIEKQFDECVVFLLRILSFKLNVGHFPHLADLVTRINYNHYYMSDSGSFSATPGSRPR</sequence>
<dbReference type="AlphaFoldDB" id="A0A0E0CLB3"/>
<keyword evidence="4 5" id="KW-0206">Cytoskeleton</keyword>
<dbReference type="HOGENOM" id="CLU_007396_0_0_1"/>
<dbReference type="FunFam" id="1.20.120.1900:FF:000008">
    <property type="entry name" value="Gamma-tubulin complex component"/>
    <property type="match status" value="1"/>
</dbReference>
<organism evidence="9">
    <name type="scientific">Oryza meridionalis</name>
    <dbReference type="NCBI Taxonomy" id="40149"/>
    <lineage>
        <taxon>Eukaryota</taxon>
        <taxon>Viridiplantae</taxon>
        <taxon>Streptophyta</taxon>
        <taxon>Embryophyta</taxon>
        <taxon>Tracheophyta</taxon>
        <taxon>Spermatophyta</taxon>
        <taxon>Magnoliopsida</taxon>
        <taxon>Liliopsida</taxon>
        <taxon>Poales</taxon>
        <taxon>Poaceae</taxon>
        <taxon>BOP clade</taxon>
        <taxon>Oryzoideae</taxon>
        <taxon>Oryzeae</taxon>
        <taxon>Oryzinae</taxon>
        <taxon>Oryza</taxon>
    </lineage>
</organism>
<dbReference type="GO" id="GO:0051321">
    <property type="term" value="P:meiotic cell cycle"/>
    <property type="evidence" value="ECO:0007669"/>
    <property type="project" value="TreeGrafter"/>
</dbReference>
<dbReference type="InterPro" id="IPR007259">
    <property type="entry name" value="GCP"/>
</dbReference>
<dbReference type="GO" id="GO:0051225">
    <property type="term" value="P:spindle assembly"/>
    <property type="evidence" value="ECO:0007669"/>
    <property type="project" value="TreeGrafter"/>
</dbReference>
<name>A0A0E0CLB3_9ORYZ</name>
<evidence type="ECO:0000256" key="3">
    <source>
        <dbReference type="ARBA" id="ARBA00022701"/>
    </source>
</evidence>
<dbReference type="GO" id="GO:0000922">
    <property type="term" value="C:spindle pole"/>
    <property type="evidence" value="ECO:0007669"/>
    <property type="project" value="InterPro"/>
</dbReference>
<dbReference type="Pfam" id="PF17681">
    <property type="entry name" value="GCP_N_terminal"/>
    <property type="match status" value="1"/>
</dbReference>
<comment type="function">
    <text evidence="5">Component of the gamma-tubulin ring complex (gTuRC) which mediates microtubule nucleation.</text>
</comment>
<dbReference type="InterPro" id="IPR040457">
    <property type="entry name" value="GCP_C"/>
</dbReference>
<dbReference type="GO" id="GO:0031122">
    <property type="term" value="P:cytoplasmic microtubule organization"/>
    <property type="evidence" value="ECO:0007669"/>
    <property type="project" value="TreeGrafter"/>
</dbReference>
<dbReference type="GO" id="GO:0000278">
    <property type="term" value="P:mitotic cell cycle"/>
    <property type="evidence" value="ECO:0007669"/>
    <property type="project" value="TreeGrafter"/>
</dbReference>
<evidence type="ECO:0000256" key="5">
    <source>
        <dbReference type="RuleBase" id="RU363050"/>
    </source>
</evidence>